<dbReference type="EMBL" id="KU052488">
    <property type="protein sequence ID" value="ALY06912.1"/>
    <property type="molecule type" value="Genomic_DNA"/>
</dbReference>
<sequence>MSLTSFKYKSHTFCKLVNSNIANSFLLSFLSISTENISLSLSHIQNGSNISTILPANVVPRTKTLSPISIFPSLIIYFKQFSMYSYIFVKEQFLIFYCNIFFSVRNSIYQRVIFN</sequence>
<organism evidence="1 2">
    <name type="scientific">Lactobacillus phage SA-C12</name>
    <dbReference type="NCBI Taxonomy" id="1755697"/>
    <lineage>
        <taxon>Viruses</taxon>
        <taxon>Duplodnaviria</taxon>
        <taxon>Heunggongvirae</taxon>
        <taxon>Uroviricota</taxon>
        <taxon>Caudoviricetes</taxon>
        <taxon>Tybeckvirinae</taxon>
        <taxon>Lenusvirus</taxon>
        <taxon>Lenusvirus SAC12</taxon>
    </lineage>
</organism>
<name>A0A1I9KKA8_9CAUD</name>
<gene>
    <name evidence="1" type="ORF">SAC12_091</name>
</gene>
<evidence type="ECO:0000313" key="2">
    <source>
        <dbReference type="Proteomes" id="UP000223158"/>
    </source>
</evidence>
<accession>A0A1I9KKA8</accession>
<keyword evidence="2" id="KW-1185">Reference proteome</keyword>
<proteinExistence type="predicted"/>
<reference evidence="1 2" key="1">
    <citation type="submission" date="2015-11" db="EMBL/GenBank/DDBJ databases">
        <title>Lactobacillus brevis bacteriophage SA-C12: a mosaic Myoviridae member.</title>
        <authorList>
            <person name="Mahony J."/>
        </authorList>
    </citation>
    <scope>NUCLEOTIDE SEQUENCE [LARGE SCALE GENOMIC DNA]</scope>
</reference>
<dbReference type="Proteomes" id="UP000223158">
    <property type="component" value="Segment"/>
</dbReference>
<protein>
    <submittedName>
        <fullName evidence="1">Uncharacterized protein</fullName>
    </submittedName>
</protein>
<evidence type="ECO:0000313" key="1">
    <source>
        <dbReference type="EMBL" id="ALY06912.1"/>
    </source>
</evidence>